<comment type="catalytic activity">
    <reaction evidence="10">
        <text>2 Fe(III)-[cytochrome b5] + NADH = 2 Fe(II)-[cytochrome b5] + NAD(+) + H(+)</text>
        <dbReference type="Rhea" id="RHEA:46680"/>
        <dbReference type="Rhea" id="RHEA-COMP:10438"/>
        <dbReference type="Rhea" id="RHEA-COMP:10439"/>
        <dbReference type="ChEBI" id="CHEBI:15378"/>
        <dbReference type="ChEBI" id="CHEBI:29033"/>
        <dbReference type="ChEBI" id="CHEBI:29034"/>
        <dbReference type="ChEBI" id="CHEBI:57540"/>
        <dbReference type="ChEBI" id="CHEBI:57945"/>
        <dbReference type="EC" id="1.6.2.2"/>
    </reaction>
</comment>
<reference evidence="12" key="1">
    <citation type="submission" date="2020-03" db="EMBL/GenBank/DDBJ databases">
        <authorList>
            <person name="He L."/>
        </authorList>
    </citation>
    <scope>NUCLEOTIDE SEQUENCE</scope>
    <source>
        <strain evidence="12">CkLH20</strain>
    </source>
</reference>
<comment type="caution">
    <text evidence="12">The sequence shown here is derived from an EMBL/GenBank/DDBJ whole genome shotgun (WGS) entry which is preliminary data.</text>
</comment>
<keyword evidence="5 9" id="KW-0274">FAD</keyword>
<evidence type="ECO:0000256" key="10">
    <source>
        <dbReference type="RuleBase" id="RU361226"/>
    </source>
</evidence>
<feature type="domain" description="FAD-binding FR-type" evidence="11">
    <location>
        <begin position="51"/>
        <end position="170"/>
    </location>
</feature>
<dbReference type="GO" id="GO:0090524">
    <property type="term" value="F:cytochrome-b5 reductase activity, acting on NADH"/>
    <property type="evidence" value="ECO:0007669"/>
    <property type="project" value="UniProtKB-EC"/>
</dbReference>
<dbReference type="CDD" id="cd06183">
    <property type="entry name" value="cyt_b5_reduct_like"/>
    <property type="match status" value="1"/>
</dbReference>
<feature type="binding site" evidence="9">
    <location>
        <position position="143"/>
    </location>
    <ligand>
        <name>FAD</name>
        <dbReference type="ChEBI" id="CHEBI:57692"/>
    </ligand>
</feature>
<evidence type="ECO:0000256" key="7">
    <source>
        <dbReference type="ARBA" id="ARBA00023027"/>
    </source>
</evidence>
<dbReference type="EC" id="1.6.2.2" evidence="10"/>
<dbReference type="PRINTS" id="PR00406">
    <property type="entry name" value="CYTB5RDTASE"/>
</dbReference>
<keyword evidence="13" id="KW-1185">Reference proteome</keyword>
<dbReference type="AlphaFoldDB" id="A0A9P6I558"/>
<dbReference type="InterPro" id="IPR017938">
    <property type="entry name" value="Riboflavin_synthase-like_b-brl"/>
</dbReference>
<evidence type="ECO:0000256" key="8">
    <source>
        <dbReference type="ARBA" id="ARBA00023136"/>
    </source>
</evidence>
<evidence type="ECO:0000256" key="1">
    <source>
        <dbReference type="ARBA" id="ARBA00001974"/>
    </source>
</evidence>
<dbReference type="GeneID" id="62161787"/>
<evidence type="ECO:0000256" key="3">
    <source>
        <dbReference type="ARBA" id="ARBA00006105"/>
    </source>
</evidence>
<dbReference type="SUPFAM" id="SSF52343">
    <property type="entry name" value="Ferredoxin reductase-like, C-terminal NADP-linked domain"/>
    <property type="match status" value="1"/>
</dbReference>
<evidence type="ECO:0000256" key="2">
    <source>
        <dbReference type="ARBA" id="ARBA00004572"/>
    </source>
</evidence>
<feature type="binding site" evidence="9">
    <location>
        <position position="111"/>
    </location>
    <ligand>
        <name>FAD</name>
        <dbReference type="ChEBI" id="CHEBI:57692"/>
    </ligand>
</feature>
<dbReference type="PANTHER" id="PTHR19370">
    <property type="entry name" value="NADH-CYTOCHROME B5 REDUCTASE"/>
    <property type="match status" value="1"/>
</dbReference>
<dbReference type="InterPro" id="IPR017927">
    <property type="entry name" value="FAD-bd_FR_type"/>
</dbReference>
<evidence type="ECO:0000256" key="6">
    <source>
        <dbReference type="ARBA" id="ARBA00023002"/>
    </source>
</evidence>
<feature type="binding site" evidence="9">
    <location>
        <position position="137"/>
    </location>
    <ligand>
        <name>FAD</name>
        <dbReference type="ChEBI" id="CHEBI:57692"/>
    </ligand>
</feature>
<evidence type="ECO:0000256" key="9">
    <source>
        <dbReference type="PIRSR" id="PIRSR601834-1"/>
    </source>
</evidence>
<dbReference type="EMBL" id="JAATWM020000017">
    <property type="protein sequence ID" value="KAF9876588.1"/>
    <property type="molecule type" value="Genomic_DNA"/>
</dbReference>
<dbReference type="FunFam" id="3.40.50.80:FF:000009">
    <property type="entry name" value="NADH-cytochrome b5 reductase"/>
    <property type="match status" value="1"/>
</dbReference>
<evidence type="ECO:0000256" key="4">
    <source>
        <dbReference type="ARBA" id="ARBA00022630"/>
    </source>
</evidence>
<dbReference type="PROSITE" id="PS51384">
    <property type="entry name" value="FAD_FR"/>
    <property type="match status" value="1"/>
</dbReference>
<comment type="cofactor">
    <cofactor evidence="1 9 10">
        <name>FAD</name>
        <dbReference type="ChEBI" id="CHEBI:57692"/>
    </cofactor>
</comment>
<dbReference type="SUPFAM" id="SSF63380">
    <property type="entry name" value="Riboflavin synthase domain-like"/>
    <property type="match status" value="1"/>
</dbReference>
<dbReference type="InterPro" id="IPR001433">
    <property type="entry name" value="OxRdtase_FAD/NAD-bd"/>
</dbReference>
<dbReference type="Gene3D" id="2.40.30.10">
    <property type="entry name" value="Translation factors"/>
    <property type="match status" value="1"/>
</dbReference>
<dbReference type="Proteomes" id="UP000781932">
    <property type="component" value="Unassembled WGS sequence"/>
</dbReference>
<evidence type="ECO:0000256" key="5">
    <source>
        <dbReference type="ARBA" id="ARBA00022827"/>
    </source>
</evidence>
<dbReference type="Gene3D" id="3.40.50.80">
    <property type="entry name" value="Nucleotide-binding domain of ferredoxin-NADP reductase (FNR) module"/>
    <property type="match status" value="1"/>
</dbReference>
<protein>
    <recommendedName>
        <fullName evidence="10">NADH-cytochrome b5 reductase</fullName>
        <ecNumber evidence="10">1.6.2.2</ecNumber>
    </recommendedName>
</protein>
<dbReference type="PANTHER" id="PTHR19370:SF101">
    <property type="entry name" value="NADH-CYTOCHROME B5 REDUCTASE"/>
    <property type="match status" value="1"/>
</dbReference>
<organism evidence="12 13">
    <name type="scientific">Colletotrichum karsti</name>
    <dbReference type="NCBI Taxonomy" id="1095194"/>
    <lineage>
        <taxon>Eukaryota</taxon>
        <taxon>Fungi</taxon>
        <taxon>Dikarya</taxon>
        <taxon>Ascomycota</taxon>
        <taxon>Pezizomycotina</taxon>
        <taxon>Sordariomycetes</taxon>
        <taxon>Hypocreomycetidae</taxon>
        <taxon>Glomerellales</taxon>
        <taxon>Glomerellaceae</taxon>
        <taxon>Colletotrichum</taxon>
        <taxon>Colletotrichum boninense species complex</taxon>
    </lineage>
</organism>
<dbReference type="OrthoDB" id="432685at2759"/>
<comment type="subcellular location">
    <subcellularLocation>
        <location evidence="2">Mitochondrion outer membrane</location>
        <topology evidence="2">Single-pass membrane protein</topology>
    </subcellularLocation>
</comment>
<dbReference type="InterPro" id="IPR001709">
    <property type="entry name" value="Flavoprot_Pyr_Nucl_cyt_Rdtase"/>
</dbReference>
<keyword evidence="8" id="KW-0472">Membrane</keyword>
<dbReference type="InterPro" id="IPR001834">
    <property type="entry name" value="CBR-like"/>
</dbReference>
<dbReference type="InterPro" id="IPR008333">
    <property type="entry name" value="Cbr1-like_FAD-bd_dom"/>
</dbReference>
<feature type="binding site" evidence="9">
    <location>
        <position position="186"/>
    </location>
    <ligand>
        <name>FAD</name>
        <dbReference type="ChEBI" id="CHEBI:57692"/>
    </ligand>
</feature>
<dbReference type="RefSeq" id="XP_038746049.1">
    <property type="nucleotide sequence ID" value="XM_038888713.1"/>
</dbReference>
<evidence type="ECO:0000259" key="11">
    <source>
        <dbReference type="PROSITE" id="PS51384"/>
    </source>
</evidence>
<gene>
    <name evidence="12" type="ORF">CkaCkLH20_05996</name>
</gene>
<dbReference type="GO" id="GO:0006696">
    <property type="term" value="P:ergosterol biosynthetic process"/>
    <property type="evidence" value="ECO:0007669"/>
    <property type="project" value="TreeGrafter"/>
</dbReference>
<dbReference type="Pfam" id="PF00970">
    <property type="entry name" value="FAD_binding_6"/>
    <property type="match status" value="1"/>
</dbReference>
<sequence>MASLTVRRLRPSTIAATVAAGGIGLGIFSKLMIGNAAADSGAPPKVFGAGPAFVSLPLESSEDVNHNTKRLRFKLPQRDAVSGFRGSDHGMARRQMVSRCQTIHSRSTPRYTTISPHAWKDSHTHPDDAGYLELMVKKYPDGKQSTHLHSLTPGQKLLFAAALKGHQWKPNSYPHVTLIAGGAGITPIYQLAQGILRNPEDKTAITLIFGVNSNQDVLLKKEFEQFEKEFPGRFRAIYTVSNPVAGSPYRKGYVTKQLLEEVAPRPKTAETKVFVCGPPAMETALVGKRTSPGILQQLGYTKDQIHQF</sequence>
<dbReference type="PRINTS" id="PR00371">
    <property type="entry name" value="FPNCR"/>
</dbReference>
<reference evidence="12" key="2">
    <citation type="submission" date="2020-11" db="EMBL/GenBank/DDBJ databases">
        <title>Whole genome sequencing of Colletotrichum sp.</title>
        <authorList>
            <person name="Li H."/>
        </authorList>
    </citation>
    <scope>NUCLEOTIDE SEQUENCE</scope>
    <source>
        <strain evidence="12">CkLH20</strain>
    </source>
</reference>
<evidence type="ECO:0000313" key="12">
    <source>
        <dbReference type="EMBL" id="KAF9876588.1"/>
    </source>
</evidence>
<accession>A0A9P6I558</accession>
<feature type="binding site" evidence="9">
    <location>
        <position position="145"/>
    </location>
    <ligand>
        <name>FAD</name>
        <dbReference type="ChEBI" id="CHEBI:57692"/>
    </ligand>
</feature>
<dbReference type="GO" id="GO:0005741">
    <property type="term" value="C:mitochondrial outer membrane"/>
    <property type="evidence" value="ECO:0007669"/>
    <property type="project" value="UniProtKB-SubCell"/>
</dbReference>
<keyword evidence="7 10" id="KW-0520">NAD</keyword>
<comment type="similarity">
    <text evidence="3 10">Belongs to the flavoprotein pyridine nucleotide cytochrome reductase family.</text>
</comment>
<keyword evidence="4 9" id="KW-0285">Flavoprotein</keyword>
<name>A0A9P6I558_9PEZI</name>
<dbReference type="Pfam" id="PF00175">
    <property type="entry name" value="NAD_binding_1"/>
    <property type="match status" value="1"/>
</dbReference>
<proteinExistence type="inferred from homology"/>
<evidence type="ECO:0000313" key="13">
    <source>
        <dbReference type="Proteomes" id="UP000781932"/>
    </source>
</evidence>
<dbReference type="InterPro" id="IPR039261">
    <property type="entry name" value="FNR_nucleotide-bd"/>
</dbReference>
<keyword evidence="6 10" id="KW-0560">Oxidoreductase</keyword>